<dbReference type="Pfam" id="PF13561">
    <property type="entry name" value="adh_short_C2"/>
    <property type="match status" value="1"/>
</dbReference>
<feature type="domain" description="Ketoreductase" evidence="3">
    <location>
        <begin position="12"/>
        <end position="175"/>
    </location>
</feature>
<dbReference type="SMART" id="SM00822">
    <property type="entry name" value="PKS_KR"/>
    <property type="match status" value="1"/>
</dbReference>
<dbReference type="InterPro" id="IPR002347">
    <property type="entry name" value="SDR_fam"/>
</dbReference>
<dbReference type="PRINTS" id="PR00080">
    <property type="entry name" value="SDRFAMILY"/>
</dbReference>
<dbReference type="Gene3D" id="3.40.50.720">
    <property type="entry name" value="NAD(P)-binding Rossmann-like Domain"/>
    <property type="match status" value="1"/>
</dbReference>
<name>A0ABM6FFX8_9BURK</name>
<evidence type="ECO:0000256" key="1">
    <source>
        <dbReference type="ARBA" id="ARBA00006484"/>
    </source>
</evidence>
<dbReference type="EMBL" id="CP017755">
    <property type="protein sequence ID" value="AOZ10839.1"/>
    <property type="molecule type" value="Genomic_DNA"/>
</dbReference>
<gene>
    <name evidence="4" type="ORF">BKK80_26810</name>
</gene>
<sequence>MPATPSRPARARHAIVTGASSGIGHAIAMRLLQEGWRVTGLCRTPPSEAIEGLTCEAVDVGDLARLAQVCERLGAVDAVVHAAGFMRTAALGELSMEDGAAMWRVHVEAAACLADRLAPRMHAGGRILLIGSRTANGAPTRSQYAATKAALVGMARSWAAELAPRGITVNVIAPGATDTPFLRDPGRAGTPPRLPPIGRFVAPEEVAALASFLLGEFGGAVTGQQIVMCGGASL</sequence>
<accession>A0ABM6FFX8</accession>
<organism evidence="4 5">
    <name type="scientific">Cupriavidus malaysiensis</name>
    <dbReference type="NCBI Taxonomy" id="367825"/>
    <lineage>
        <taxon>Bacteria</taxon>
        <taxon>Pseudomonadati</taxon>
        <taxon>Pseudomonadota</taxon>
        <taxon>Betaproteobacteria</taxon>
        <taxon>Burkholderiales</taxon>
        <taxon>Burkholderiaceae</taxon>
        <taxon>Cupriavidus</taxon>
    </lineage>
</organism>
<proteinExistence type="inferred from homology"/>
<keyword evidence="5" id="KW-1185">Reference proteome</keyword>
<dbReference type="PANTHER" id="PTHR43477:SF1">
    <property type="entry name" value="DIHYDROANTICAPSIN 7-DEHYDROGENASE"/>
    <property type="match status" value="1"/>
</dbReference>
<dbReference type="Proteomes" id="UP000177515">
    <property type="component" value="Chromosome 2"/>
</dbReference>
<comment type="similarity">
    <text evidence="1">Belongs to the short-chain dehydrogenases/reductases (SDR) family.</text>
</comment>
<protein>
    <submittedName>
        <fullName evidence="4">Oxidoreductase</fullName>
    </submittedName>
</protein>
<evidence type="ECO:0000259" key="3">
    <source>
        <dbReference type="SMART" id="SM00822"/>
    </source>
</evidence>
<reference evidence="4 5" key="1">
    <citation type="submission" date="2016-10" db="EMBL/GenBank/DDBJ databases">
        <title>Complete genome sequences of three Cupriavidus strains isolated from various Malaysian environments.</title>
        <authorList>
            <person name="Abdullah A.A.-A."/>
            <person name="Shafie N.A.H."/>
            <person name="Lau N.S."/>
        </authorList>
    </citation>
    <scope>NUCLEOTIDE SEQUENCE [LARGE SCALE GENOMIC DNA]</scope>
    <source>
        <strain evidence="4 5">USMAA1020</strain>
    </source>
</reference>
<dbReference type="InterPro" id="IPR036291">
    <property type="entry name" value="NAD(P)-bd_dom_sf"/>
</dbReference>
<dbReference type="SUPFAM" id="SSF51735">
    <property type="entry name" value="NAD(P)-binding Rossmann-fold domains"/>
    <property type="match status" value="1"/>
</dbReference>
<evidence type="ECO:0000313" key="5">
    <source>
        <dbReference type="Proteomes" id="UP000177515"/>
    </source>
</evidence>
<dbReference type="RefSeq" id="WP_071022605.1">
    <property type="nucleotide sequence ID" value="NZ_CP017755.1"/>
</dbReference>
<dbReference type="CDD" id="cd05233">
    <property type="entry name" value="SDR_c"/>
    <property type="match status" value="1"/>
</dbReference>
<keyword evidence="2" id="KW-0560">Oxidoreductase</keyword>
<evidence type="ECO:0000313" key="4">
    <source>
        <dbReference type="EMBL" id="AOZ10839.1"/>
    </source>
</evidence>
<dbReference type="PANTHER" id="PTHR43477">
    <property type="entry name" value="DIHYDROANTICAPSIN 7-DEHYDROGENASE"/>
    <property type="match status" value="1"/>
</dbReference>
<dbReference type="PRINTS" id="PR00081">
    <property type="entry name" value="GDHRDH"/>
</dbReference>
<evidence type="ECO:0000256" key="2">
    <source>
        <dbReference type="ARBA" id="ARBA00023002"/>
    </source>
</evidence>
<dbReference type="InterPro" id="IPR057326">
    <property type="entry name" value="KR_dom"/>
</dbReference>
<dbReference type="InterPro" id="IPR051122">
    <property type="entry name" value="SDR_DHRS6-like"/>
</dbReference>